<dbReference type="EMBL" id="JAYMYQ010000001">
    <property type="protein sequence ID" value="KAK7362597.1"/>
    <property type="molecule type" value="Genomic_DNA"/>
</dbReference>
<comment type="similarity">
    <text evidence="1">Belongs to the UDP-glycosyltransferase family.</text>
</comment>
<evidence type="ECO:0000256" key="1">
    <source>
        <dbReference type="ARBA" id="ARBA00009995"/>
    </source>
</evidence>
<protein>
    <submittedName>
        <fullName evidence="4">Uncharacterized protein</fullName>
    </submittedName>
</protein>
<dbReference type="Gene3D" id="3.40.50.2000">
    <property type="entry name" value="Glycogen Phosphorylase B"/>
    <property type="match status" value="4"/>
</dbReference>
<sequence length="388" mass="43964">MDSEYHPLHIFLFPFLAHGHMIPIIDMAKLFAEKHVKITIITSPFNASSISKIIGKAKTSSNRIHIQTVKLACEEAGLPNGCENVELLPSLDLISNFCEATKLLQEPFEQLLLEQQPDCVVADMFYPWTADSAAKFGIPRLEFHGTGFFSLCLMECIRLYEPYKNVSSDSEPFVIPNLPGKIKITRMKLAPHMSDITKISKESELRTYGEVVNSFYELEKDYADHFRKQPRSVVYICFGSFVILPDSQLREIATGLEASGQQFIWAVRKSKEDGEDWLPDGFEKRMEGVPMVTWPVDADQFYNEKLVTDVLKIGVPVGVKKWVGFEGDSITWDKVEKAVKRIMAGDDVDEIRNKVKVLSHMAREAVEERGSSCLDLNALIQELSTQRH</sequence>
<comment type="caution">
    <text evidence="4">The sequence shown here is derived from an EMBL/GenBank/DDBJ whole genome shotgun (WGS) entry which is preliminary data.</text>
</comment>
<reference evidence="4 5" key="1">
    <citation type="submission" date="2024-01" db="EMBL/GenBank/DDBJ databases">
        <title>The genomes of 5 underutilized Papilionoideae crops provide insights into root nodulation and disease resistanc.</title>
        <authorList>
            <person name="Jiang F."/>
        </authorList>
    </citation>
    <scope>NUCLEOTIDE SEQUENCE [LARGE SCALE GENOMIC DNA]</scope>
    <source>
        <strain evidence="4">LVBAO_FW01</strain>
        <tissue evidence="4">Leaves</tissue>
    </source>
</reference>
<dbReference type="PANTHER" id="PTHR48047:SF45">
    <property type="entry name" value="SCOPOLETIN GLUCOSYLTRANSFERASE-LIKE"/>
    <property type="match status" value="1"/>
</dbReference>
<evidence type="ECO:0000256" key="2">
    <source>
        <dbReference type="ARBA" id="ARBA00022676"/>
    </source>
</evidence>
<organism evidence="4 5">
    <name type="scientific">Canavalia gladiata</name>
    <name type="common">Sword bean</name>
    <name type="synonym">Dolichos gladiatus</name>
    <dbReference type="NCBI Taxonomy" id="3824"/>
    <lineage>
        <taxon>Eukaryota</taxon>
        <taxon>Viridiplantae</taxon>
        <taxon>Streptophyta</taxon>
        <taxon>Embryophyta</taxon>
        <taxon>Tracheophyta</taxon>
        <taxon>Spermatophyta</taxon>
        <taxon>Magnoliopsida</taxon>
        <taxon>eudicotyledons</taxon>
        <taxon>Gunneridae</taxon>
        <taxon>Pentapetalae</taxon>
        <taxon>rosids</taxon>
        <taxon>fabids</taxon>
        <taxon>Fabales</taxon>
        <taxon>Fabaceae</taxon>
        <taxon>Papilionoideae</taxon>
        <taxon>50 kb inversion clade</taxon>
        <taxon>NPAAA clade</taxon>
        <taxon>indigoferoid/millettioid clade</taxon>
        <taxon>Phaseoleae</taxon>
        <taxon>Canavalia</taxon>
    </lineage>
</organism>
<dbReference type="InterPro" id="IPR002213">
    <property type="entry name" value="UDP_glucos_trans"/>
</dbReference>
<keyword evidence="5" id="KW-1185">Reference proteome</keyword>
<dbReference type="GO" id="GO:0035251">
    <property type="term" value="F:UDP-glucosyltransferase activity"/>
    <property type="evidence" value="ECO:0007669"/>
    <property type="project" value="TreeGrafter"/>
</dbReference>
<dbReference type="CDD" id="cd03784">
    <property type="entry name" value="GT1_Gtf-like"/>
    <property type="match status" value="1"/>
</dbReference>
<evidence type="ECO:0000313" key="5">
    <source>
        <dbReference type="Proteomes" id="UP001367508"/>
    </source>
</evidence>
<evidence type="ECO:0000256" key="3">
    <source>
        <dbReference type="ARBA" id="ARBA00022679"/>
    </source>
</evidence>
<keyword evidence="2" id="KW-0328">Glycosyltransferase</keyword>
<dbReference type="PANTHER" id="PTHR48047">
    <property type="entry name" value="GLYCOSYLTRANSFERASE"/>
    <property type="match status" value="1"/>
</dbReference>
<proteinExistence type="inferred from homology"/>
<accession>A0AAN9R811</accession>
<dbReference type="SUPFAM" id="SSF53756">
    <property type="entry name" value="UDP-Glycosyltransferase/glycogen phosphorylase"/>
    <property type="match status" value="1"/>
</dbReference>
<gene>
    <name evidence="4" type="ORF">VNO77_04714</name>
</gene>
<dbReference type="Proteomes" id="UP001367508">
    <property type="component" value="Unassembled WGS sequence"/>
</dbReference>
<dbReference type="AlphaFoldDB" id="A0AAN9R811"/>
<evidence type="ECO:0000313" key="4">
    <source>
        <dbReference type="EMBL" id="KAK7362597.1"/>
    </source>
</evidence>
<name>A0AAN9R811_CANGL</name>
<keyword evidence="3" id="KW-0808">Transferase</keyword>